<evidence type="ECO:0000256" key="5">
    <source>
        <dbReference type="ARBA" id="ARBA00024029"/>
    </source>
</evidence>
<gene>
    <name evidence="7" type="ORF">DB30_04160</name>
</gene>
<dbReference type="Pfam" id="PF02633">
    <property type="entry name" value="Creatininase"/>
    <property type="match status" value="1"/>
</dbReference>
<evidence type="ECO:0000256" key="2">
    <source>
        <dbReference type="ARBA" id="ARBA00022723"/>
    </source>
</evidence>
<dbReference type="GO" id="GO:0009231">
    <property type="term" value="P:riboflavin biosynthetic process"/>
    <property type="evidence" value="ECO:0007669"/>
    <property type="project" value="TreeGrafter"/>
</dbReference>
<feature type="region of interest" description="Disordered" evidence="6">
    <location>
        <begin position="25"/>
        <end position="48"/>
    </location>
</feature>
<evidence type="ECO:0000313" key="7">
    <source>
        <dbReference type="EMBL" id="KIG16687.1"/>
    </source>
</evidence>
<evidence type="ECO:0000256" key="1">
    <source>
        <dbReference type="ARBA" id="ARBA00001947"/>
    </source>
</evidence>
<comment type="cofactor">
    <cofactor evidence="1">
        <name>Zn(2+)</name>
        <dbReference type="ChEBI" id="CHEBI:29105"/>
    </cofactor>
</comment>
<evidence type="ECO:0000256" key="4">
    <source>
        <dbReference type="ARBA" id="ARBA00022833"/>
    </source>
</evidence>
<sequence>MMKFGYSSWFVCTLALFACERGEPGQAVPVSDPPPTTAPAAAPQPVAAPSRIPTQGIVLGDKTWLEAEQLLTPDTIVVIPLGAAAKEHGPHLRLDNDLTLATYFRDRVLAQAEVVMLPTVGYHYYPAFSEYPGSTTLRLETARDLIVDIVRSVARHGPRRFYVINTGVSTNRALEPAAAQLLAEDGVVLRYTDLLKVAGPVERELSEQPGGTHADEIETSMLLYIAPDRVDMSQAVADYHPRGDKGWLTRDADGEGTYSKTGIWGDPTLATQAKGERVVEAIVAGMLADIEALRQLELHD</sequence>
<evidence type="ECO:0000313" key="8">
    <source>
        <dbReference type="Proteomes" id="UP000031599"/>
    </source>
</evidence>
<keyword evidence="3 7" id="KW-0378">Hydrolase</keyword>
<feature type="compositionally biased region" description="Low complexity" evidence="6">
    <location>
        <begin position="38"/>
        <end position="48"/>
    </location>
</feature>
<dbReference type="PROSITE" id="PS51257">
    <property type="entry name" value="PROKAR_LIPOPROTEIN"/>
    <property type="match status" value="1"/>
</dbReference>
<evidence type="ECO:0000256" key="3">
    <source>
        <dbReference type="ARBA" id="ARBA00022801"/>
    </source>
</evidence>
<dbReference type="Proteomes" id="UP000031599">
    <property type="component" value="Unassembled WGS sequence"/>
</dbReference>
<dbReference type="SUPFAM" id="SSF102215">
    <property type="entry name" value="Creatininase"/>
    <property type="match status" value="1"/>
</dbReference>
<dbReference type="InterPro" id="IPR003785">
    <property type="entry name" value="Creatininase/forma_Hydrolase"/>
</dbReference>
<keyword evidence="2" id="KW-0479">Metal-binding</keyword>
<dbReference type="AlphaFoldDB" id="A0A0C2D9P9"/>
<dbReference type="PANTHER" id="PTHR35005:SF1">
    <property type="entry name" value="2-AMINO-5-FORMYLAMINO-6-RIBOSYLAMINOPYRIMIDIN-4(3H)-ONE 5'-MONOPHOSPHATE DEFORMYLASE"/>
    <property type="match status" value="1"/>
</dbReference>
<proteinExistence type="inferred from homology"/>
<comment type="caution">
    <text evidence="7">The sequence shown here is derived from an EMBL/GenBank/DDBJ whole genome shotgun (WGS) entry which is preliminary data.</text>
</comment>
<dbReference type="Gene3D" id="3.40.50.10310">
    <property type="entry name" value="Creatininase"/>
    <property type="match status" value="1"/>
</dbReference>
<accession>A0A0C2D9P9</accession>
<reference evidence="7 8" key="1">
    <citation type="submission" date="2014-12" db="EMBL/GenBank/DDBJ databases">
        <title>Genome assembly of Enhygromyxa salina DSM 15201.</title>
        <authorList>
            <person name="Sharma G."/>
            <person name="Subramanian S."/>
        </authorList>
    </citation>
    <scope>NUCLEOTIDE SEQUENCE [LARGE SCALE GENOMIC DNA]</scope>
    <source>
        <strain evidence="7 8">DSM 15201</strain>
    </source>
</reference>
<protein>
    <submittedName>
        <fullName evidence="7">Creatinine amidohydrolase</fullName>
    </submittedName>
</protein>
<dbReference type="EMBL" id="JMCC02000033">
    <property type="protein sequence ID" value="KIG16687.1"/>
    <property type="molecule type" value="Genomic_DNA"/>
</dbReference>
<comment type="similarity">
    <text evidence="5">Belongs to the creatininase superfamily.</text>
</comment>
<dbReference type="PANTHER" id="PTHR35005">
    <property type="entry name" value="3-DEHYDRO-SCYLLO-INOSOSE HYDROLASE"/>
    <property type="match status" value="1"/>
</dbReference>
<keyword evidence="4" id="KW-0862">Zinc</keyword>
<dbReference type="GO" id="GO:0046872">
    <property type="term" value="F:metal ion binding"/>
    <property type="evidence" value="ECO:0007669"/>
    <property type="project" value="UniProtKB-KW"/>
</dbReference>
<dbReference type="InterPro" id="IPR024087">
    <property type="entry name" value="Creatininase-like_sf"/>
</dbReference>
<name>A0A0C2D9P9_9BACT</name>
<dbReference type="GO" id="GO:0016811">
    <property type="term" value="F:hydrolase activity, acting on carbon-nitrogen (but not peptide) bonds, in linear amides"/>
    <property type="evidence" value="ECO:0007669"/>
    <property type="project" value="TreeGrafter"/>
</dbReference>
<evidence type="ECO:0000256" key="6">
    <source>
        <dbReference type="SAM" id="MobiDB-lite"/>
    </source>
</evidence>
<organism evidence="7 8">
    <name type="scientific">Enhygromyxa salina</name>
    <dbReference type="NCBI Taxonomy" id="215803"/>
    <lineage>
        <taxon>Bacteria</taxon>
        <taxon>Pseudomonadati</taxon>
        <taxon>Myxococcota</taxon>
        <taxon>Polyangia</taxon>
        <taxon>Nannocystales</taxon>
        <taxon>Nannocystaceae</taxon>
        <taxon>Enhygromyxa</taxon>
    </lineage>
</organism>